<feature type="transmembrane region" description="Helical" evidence="1">
    <location>
        <begin position="51"/>
        <end position="71"/>
    </location>
</feature>
<dbReference type="Proteomes" id="UP000295783">
    <property type="component" value="Unassembled WGS sequence"/>
</dbReference>
<keyword evidence="1" id="KW-0812">Transmembrane</keyword>
<dbReference type="Pfam" id="PF06170">
    <property type="entry name" value="DUF983"/>
    <property type="match status" value="1"/>
</dbReference>
<feature type="transmembrane region" description="Helical" evidence="1">
    <location>
        <begin position="77"/>
        <end position="96"/>
    </location>
</feature>
<evidence type="ECO:0000313" key="3">
    <source>
        <dbReference type="Proteomes" id="UP000295783"/>
    </source>
</evidence>
<dbReference type="RefSeq" id="WP_133613694.1">
    <property type="nucleotide sequence ID" value="NZ_SNYW01000008.1"/>
</dbReference>
<gene>
    <name evidence="2" type="ORF">A8950_2235</name>
</gene>
<accession>A0A4R6WN19</accession>
<keyword evidence="1" id="KW-0472">Membrane</keyword>
<proteinExistence type="predicted"/>
<organism evidence="2 3">
    <name type="scientific">Dongia mobilis</name>
    <dbReference type="NCBI Taxonomy" id="578943"/>
    <lineage>
        <taxon>Bacteria</taxon>
        <taxon>Pseudomonadati</taxon>
        <taxon>Pseudomonadota</taxon>
        <taxon>Alphaproteobacteria</taxon>
        <taxon>Rhodospirillales</taxon>
        <taxon>Dongiaceae</taxon>
        <taxon>Dongia</taxon>
    </lineage>
</organism>
<dbReference type="AlphaFoldDB" id="A0A4R6WN19"/>
<dbReference type="InterPro" id="IPR009325">
    <property type="entry name" value="DUF983"/>
</dbReference>
<evidence type="ECO:0000313" key="2">
    <source>
        <dbReference type="EMBL" id="TDQ82412.1"/>
    </source>
</evidence>
<name>A0A4R6WN19_9PROT</name>
<keyword evidence="3" id="KW-1185">Reference proteome</keyword>
<keyword evidence="1" id="KW-1133">Transmembrane helix</keyword>
<sequence>MTVRAPILTGLACRCPRCGQGRLFRGLLTVRERCEHCDLDLKAADSGDGPAVFVILLLGAILAPLVFWVEFGLEPPFWVHVVLWPPLVLGAAIAMLRPLKGVMIALQFHHQAAEHRVE</sequence>
<evidence type="ECO:0000256" key="1">
    <source>
        <dbReference type="SAM" id="Phobius"/>
    </source>
</evidence>
<comment type="caution">
    <text evidence="2">The sequence shown here is derived from an EMBL/GenBank/DDBJ whole genome shotgun (WGS) entry which is preliminary data.</text>
</comment>
<protein>
    <submittedName>
        <fullName evidence="2">Uncharacterized protein (DUF983 family)</fullName>
    </submittedName>
</protein>
<dbReference type="EMBL" id="SNYW01000008">
    <property type="protein sequence ID" value="TDQ82412.1"/>
    <property type="molecule type" value="Genomic_DNA"/>
</dbReference>
<dbReference type="OrthoDB" id="9799456at2"/>
<reference evidence="2 3" key="1">
    <citation type="submission" date="2019-03" db="EMBL/GenBank/DDBJ databases">
        <title>Genomic Encyclopedia of Type Strains, Phase III (KMG-III): the genomes of soil and plant-associated and newly described type strains.</title>
        <authorList>
            <person name="Whitman W."/>
        </authorList>
    </citation>
    <scope>NUCLEOTIDE SEQUENCE [LARGE SCALE GENOMIC DNA]</scope>
    <source>
        <strain evidence="2 3">CGMCC 1.7660</strain>
    </source>
</reference>